<sequence length="147" mass="17038">MTELEKDVWRLETDDVFKNPLKKLRIIQRPDKDIACDKGKFKRAMRATADYKRVSDSLIDHLDLAEDLKLATLRRHLGYKLEFDFSQSDAEEGRFVYGTKEHVGVKMTVYVAPEAPTWRLHGQTACLPRKGSVPKEERFFPDKPGDE</sequence>
<name>A0A840P0D9_9ACTN</name>
<gene>
    <name evidence="1" type="ORF">HNP84_000598</name>
</gene>
<dbReference type="Proteomes" id="UP000578449">
    <property type="component" value="Unassembled WGS sequence"/>
</dbReference>
<dbReference type="EMBL" id="JACHGN010000001">
    <property type="protein sequence ID" value="MBB5130910.1"/>
    <property type="molecule type" value="Genomic_DNA"/>
</dbReference>
<organism evidence="1 2">
    <name type="scientific">Thermocatellispora tengchongensis</name>
    <dbReference type="NCBI Taxonomy" id="1073253"/>
    <lineage>
        <taxon>Bacteria</taxon>
        <taxon>Bacillati</taxon>
        <taxon>Actinomycetota</taxon>
        <taxon>Actinomycetes</taxon>
        <taxon>Streptosporangiales</taxon>
        <taxon>Streptosporangiaceae</taxon>
        <taxon>Thermocatellispora</taxon>
    </lineage>
</organism>
<comment type="caution">
    <text evidence="1">The sequence shown here is derived from an EMBL/GenBank/DDBJ whole genome shotgun (WGS) entry which is preliminary data.</text>
</comment>
<evidence type="ECO:0000313" key="1">
    <source>
        <dbReference type="EMBL" id="MBB5130910.1"/>
    </source>
</evidence>
<keyword evidence="2" id="KW-1185">Reference proteome</keyword>
<proteinExistence type="predicted"/>
<dbReference type="AlphaFoldDB" id="A0A840P0D9"/>
<protein>
    <submittedName>
        <fullName evidence="1">Uncharacterized protein</fullName>
    </submittedName>
</protein>
<reference evidence="1 2" key="1">
    <citation type="submission" date="2020-08" db="EMBL/GenBank/DDBJ databases">
        <title>Genomic Encyclopedia of Type Strains, Phase IV (KMG-IV): sequencing the most valuable type-strain genomes for metagenomic binning, comparative biology and taxonomic classification.</title>
        <authorList>
            <person name="Goeker M."/>
        </authorList>
    </citation>
    <scope>NUCLEOTIDE SEQUENCE [LARGE SCALE GENOMIC DNA]</scope>
    <source>
        <strain evidence="1 2">DSM 45615</strain>
    </source>
</reference>
<accession>A0A840P0D9</accession>
<dbReference type="RefSeq" id="WP_185047725.1">
    <property type="nucleotide sequence ID" value="NZ_BAABIX010000013.1"/>
</dbReference>
<evidence type="ECO:0000313" key="2">
    <source>
        <dbReference type="Proteomes" id="UP000578449"/>
    </source>
</evidence>